<keyword evidence="1" id="KW-0472">Membrane</keyword>
<dbReference type="AlphaFoldDB" id="A0A0G0ICR3"/>
<evidence type="ECO:0000256" key="1">
    <source>
        <dbReference type="SAM" id="Phobius"/>
    </source>
</evidence>
<keyword evidence="1" id="KW-1133">Transmembrane helix</keyword>
<reference evidence="2 3" key="1">
    <citation type="journal article" date="2015" name="Nature">
        <title>rRNA introns, odd ribosomes, and small enigmatic genomes across a large radiation of phyla.</title>
        <authorList>
            <person name="Brown C.T."/>
            <person name="Hug L.A."/>
            <person name="Thomas B.C."/>
            <person name="Sharon I."/>
            <person name="Castelle C.J."/>
            <person name="Singh A."/>
            <person name="Wilkins M.J."/>
            <person name="Williams K.H."/>
            <person name="Banfield J.F."/>
        </authorList>
    </citation>
    <scope>NUCLEOTIDE SEQUENCE [LARGE SCALE GENOMIC DNA]</scope>
</reference>
<protein>
    <submittedName>
        <fullName evidence="2">Uncharacterized protein</fullName>
    </submittedName>
</protein>
<evidence type="ECO:0000313" key="3">
    <source>
        <dbReference type="Proteomes" id="UP000034044"/>
    </source>
</evidence>
<feature type="transmembrane region" description="Helical" evidence="1">
    <location>
        <begin position="188"/>
        <end position="207"/>
    </location>
</feature>
<feature type="transmembrane region" description="Helical" evidence="1">
    <location>
        <begin position="110"/>
        <end position="128"/>
    </location>
</feature>
<dbReference type="Proteomes" id="UP000034044">
    <property type="component" value="Unassembled WGS sequence"/>
</dbReference>
<gene>
    <name evidence="2" type="ORF">US36_C0010G0018</name>
</gene>
<dbReference type="EMBL" id="LBSR01000010">
    <property type="protein sequence ID" value="KKQ22039.1"/>
    <property type="molecule type" value="Genomic_DNA"/>
</dbReference>
<evidence type="ECO:0000313" key="2">
    <source>
        <dbReference type="EMBL" id="KKQ22039.1"/>
    </source>
</evidence>
<proteinExistence type="predicted"/>
<organism evidence="2 3">
    <name type="scientific">Candidatus Wolfebacteria bacterium GW2011_GWC1_37_10</name>
    <dbReference type="NCBI Taxonomy" id="1619010"/>
    <lineage>
        <taxon>Bacteria</taxon>
        <taxon>Candidatus Wolfeibacteriota</taxon>
    </lineage>
</organism>
<feature type="transmembrane region" description="Helical" evidence="1">
    <location>
        <begin position="12"/>
        <end position="31"/>
    </location>
</feature>
<name>A0A0G0ICR3_9BACT</name>
<feature type="transmembrane region" description="Helical" evidence="1">
    <location>
        <begin position="148"/>
        <end position="176"/>
    </location>
</feature>
<sequence length="217" mass="25557">MSYELLDAILTWLPKVFFGVIFITTVFLYYFSALKEKLLVIISIGFYVFYAAILTISQYYIWSQNKLTQVLLNLSVDFSAIPISGIFKFFCKFVDCQKHGYFLFYTYGRFWMNIFISIAVAFGFYLFLKFLKKYKERFFEEGEIELGFLAALISGWPNFVVFLPIVFVSVVLISIFRRIFWKEFYTTLGWPFILSTLLVLIFGNKLIDIFSLGVLRI</sequence>
<feature type="transmembrane region" description="Helical" evidence="1">
    <location>
        <begin position="38"/>
        <end position="62"/>
    </location>
</feature>
<accession>A0A0G0ICR3</accession>
<keyword evidence="1" id="KW-0812">Transmembrane</keyword>
<comment type="caution">
    <text evidence="2">The sequence shown here is derived from an EMBL/GenBank/DDBJ whole genome shotgun (WGS) entry which is preliminary data.</text>
</comment>